<dbReference type="InterPro" id="IPR050415">
    <property type="entry name" value="MRET"/>
</dbReference>
<dbReference type="Pfam" id="PF00175">
    <property type="entry name" value="NAD_binding_1"/>
    <property type="match status" value="1"/>
</dbReference>
<dbReference type="RefSeq" id="WP_166091336.1">
    <property type="nucleotide sequence ID" value="NZ_WWEO01000026.1"/>
</dbReference>
<gene>
    <name evidence="2" type="ORF">GSY63_00315</name>
</gene>
<protein>
    <submittedName>
        <fullName evidence="2">Flavodoxin reductase</fullName>
    </submittedName>
</protein>
<dbReference type="GO" id="GO:0016491">
    <property type="term" value="F:oxidoreductase activity"/>
    <property type="evidence" value="ECO:0007669"/>
    <property type="project" value="InterPro"/>
</dbReference>
<dbReference type="PROSITE" id="PS51384">
    <property type="entry name" value="FAD_FR"/>
    <property type="match status" value="1"/>
</dbReference>
<dbReference type="SUPFAM" id="SSF63380">
    <property type="entry name" value="Riboflavin synthase domain-like"/>
    <property type="match status" value="1"/>
</dbReference>
<evidence type="ECO:0000313" key="2">
    <source>
        <dbReference type="EMBL" id="NCD67792.1"/>
    </source>
</evidence>
<feature type="domain" description="FAD-binding FR-type" evidence="1">
    <location>
        <begin position="1"/>
        <end position="101"/>
    </location>
</feature>
<evidence type="ECO:0000259" key="1">
    <source>
        <dbReference type="PROSITE" id="PS51384"/>
    </source>
</evidence>
<accession>A0A966DS20</accession>
<dbReference type="InterPro" id="IPR008333">
    <property type="entry name" value="Cbr1-like_FAD-bd_dom"/>
</dbReference>
<dbReference type="PANTHER" id="PTHR47354:SF5">
    <property type="entry name" value="PROTEIN RFBI"/>
    <property type="match status" value="1"/>
</dbReference>
<dbReference type="Gene3D" id="2.40.30.10">
    <property type="entry name" value="Translation factors"/>
    <property type="match status" value="1"/>
</dbReference>
<name>A0A966DS20_9SPHI</name>
<dbReference type="Gene3D" id="3.40.50.80">
    <property type="entry name" value="Nucleotide-binding domain of ferredoxin-NADP reductase (FNR) module"/>
    <property type="match status" value="1"/>
</dbReference>
<comment type="caution">
    <text evidence="2">The sequence shown here is derived from an EMBL/GenBank/DDBJ whole genome shotgun (WGS) entry which is preliminary data.</text>
</comment>
<dbReference type="CDD" id="cd06196">
    <property type="entry name" value="FNR_like_1"/>
    <property type="match status" value="1"/>
</dbReference>
<dbReference type="InterPro" id="IPR017927">
    <property type="entry name" value="FAD-bd_FR_type"/>
</dbReference>
<evidence type="ECO:0000313" key="3">
    <source>
        <dbReference type="Proteomes" id="UP000638732"/>
    </source>
</evidence>
<organism evidence="2 3">
    <name type="scientific">Mucilaginibacter agri</name>
    <dbReference type="NCBI Taxonomy" id="2695265"/>
    <lineage>
        <taxon>Bacteria</taxon>
        <taxon>Pseudomonadati</taxon>
        <taxon>Bacteroidota</taxon>
        <taxon>Sphingobacteriia</taxon>
        <taxon>Sphingobacteriales</taxon>
        <taxon>Sphingobacteriaceae</taxon>
        <taxon>Mucilaginibacter</taxon>
    </lineage>
</organism>
<reference evidence="2" key="2">
    <citation type="submission" date="2020-10" db="EMBL/GenBank/DDBJ databases">
        <title>Mucilaginibacter sp. nov., isolated from soil.</title>
        <authorList>
            <person name="Jeon C.O."/>
        </authorList>
    </citation>
    <scope>NUCLEOTIDE SEQUENCE</scope>
    <source>
        <strain evidence="2">R11</strain>
    </source>
</reference>
<dbReference type="InterPro" id="IPR001433">
    <property type="entry name" value="OxRdtase_FAD/NAD-bd"/>
</dbReference>
<dbReference type="PANTHER" id="PTHR47354">
    <property type="entry name" value="NADH OXIDOREDUCTASE HCR"/>
    <property type="match status" value="1"/>
</dbReference>
<reference evidence="2" key="1">
    <citation type="submission" date="2020-01" db="EMBL/GenBank/DDBJ databases">
        <authorList>
            <person name="Seo Y.L."/>
        </authorList>
    </citation>
    <scope>NUCLEOTIDE SEQUENCE</scope>
    <source>
        <strain evidence="2">R11</strain>
    </source>
</reference>
<sequence length="221" mass="25261">MENIVQIISIKDITHNVKRFRVTKPAGYHFNAGQATELSINAPGWKEEKRPFTFTSLNNDSFLEFTIKIYNDHQGVTNHLDMLQKGDELILRDVWGAIEYKGPGYFIAGGAGITPMLAILRQLHQYGQLEGNKLFFSNQTDQDIILHDELQDMLCQNVIFTTTRQNDVAHDHRRIDAAFLQAEVKNFDKHFYVCGPDQMVSAINEALKLEGVTPDYLVFEQ</sequence>
<dbReference type="PRINTS" id="PR00409">
    <property type="entry name" value="PHDIOXRDTASE"/>
</dbReference>
<dbReference type="InterPro" id="IPR039261">
    <property type="entry name" value="FNR_nucleotide-bd"/>
</dbReference>
<dbReference type="Proteomes" id="UP000638732">
    <property type="component" value="Unassembled WGS sequence"/>
</dbReference>
<dbReference type="SUPFAM" id="SSF52343">
    <property type="entry name" value="Ferredoxin reductase-like, C-terminal NADP-linked domain"/>
    <property type="match status" value="1"/>
</dbReference>
<dbReference type="InterPro" id="IPR017938">
    <property type="entry name" value="Riboflavin_synthase-like_b-brl"/>
</dbReference>
<dbReference type="AlphaFoldDB" id="A0A966DS20"/>
<proteinExistence type="predicted"/>
<keyword evidence="3" id="KW-1185">Reference proteome</keyword>
<dbReference type="EMBL" id="WWEO01000026">
    <property type="protein sequence ID" value="NCD67792.1"/>
    <property type="molecule type" value="Genomic_DNA"/>
</dbReference>
<dbReference type="Pfam" id="PF00970">
    <property type="entry name" value="FAD_binding_6"/>
    <property type="match status" value="1"/>
</dbReference>